<dbReference type="PANTHER" id="PTHR43289:SF6">
    <property type="entry name" value="SERINE_THREONINE-PROTEIN KINASE NEKL-3"/>
    <property type="match status" value="1"/>
</dbReference>
<feature type="region of interest" description="Disordered" evidence="8">
    <location>
        <begin position="385"/>
        <end position="415"/>
    </location>
</feature>
<protein>
    <recommendedName>
        <fullName evidence="1">non-specific serine/threonine protein kinase</fullName>
        <ecNumber evidence="1">2.7.11.1</ecNumber>
    </recommendedName>
</protein>
<feature type="domain" description="Protein kinase" evidence="9">
    <location>
        <begin position="210"/>
        <end position="497"/>
    </location>
</feature>
<proteinExistence type="predicted"/>
<dbReference type="Proteomes" id="UP000528608">
    <property type="component" value="Unassembled WGS sequence"/>
</dbReference>
<feature type="compositionally biased region" description="Pro residues" evidence="8">
    <location>
        <begin position="645"/>
        <end position="657"/>
    </location>
</feature>
<evidence type="ECO:0000313" key="11">
    <source>
        <dbReference type="Proteomes" id="UP000528608"/>
    </source>
</evidence>
<dbReference type="Gene3D" id="1.10.510.10">
    <property type="entry name" value="Transferase(Phosphotransferase) domain 1"/>
    <property type="match status" value="1"/>
</dbReference>
<reference evidence="10 11" key="1">
    <citation type="submission" date="2020-08" db="EMBL/GenBank/DDBJ databases">
        <title>Genomic Encyclopedia of Type Strains, Phase III (KMG-III): the genomes of soil and plant-associated and newly described type strains.</title>
        <authorList>
            <person name="Whitman W."/>
        </authorList>
    </citation>
    <scope>NUCLEOTIDE SEQUENCE [LARGE SCALE GENOMIC DNA]</scope>
    <source>
        <strain evidence="10 11">CECT 3259</strain>
    </source>
</reference>
<dbReference type="InterPro" id="IPR057929">
    <property type="entry name" value="RamC_N"/>
</dbReference>
<dbReference type="InterPro" id="IPR007822">
    <property type="entry name" value="LANC-like"/>
</dbReference>
<evidence type="ECO:0000313" key="10">
    <source>
        <dbReference type="EMBL" id="MBB5120981.1"/>
    </source>
</evidence>
<dbReference type="Gene3D" id="1.50.10.20">
    <property type="match status" value="1"/>
</dbReference>
<keyword evidence="3" id="KW-0808">Transferase</keyword>
<dbReference type="GO" id="GO:0004674">
    <property type="term" value="F:protein serine/threonine kinase activity"/>
    <property type="evidence" value="ECO:0007669"/>
    <property type="project" value="UniProtKB-KW"/>
</dbReference>
<feature type="binding site" evidence="7">
    <location>
        <position position="976"/>
    </location>
    <ligand>
        <name>Zn(2+)</name>
        <dbReference type="ChEBI" id="CHEBI:29105"/>
    </ligand>
</feature>
<feature type="binding site" evidence="7">
    <location>
        <position position="1021"/>
    </location>
    <ligand>
        <name>Zn(2+)</name>
        <dbReference type="ChEBI" id="CHEBI:29105"/>
    </ligand>
</feature>
<dbReference type="GO" id="GO:0046872">
    <property type="term" value="F:metal ion binding"/>
    <property type="evidence" value="ECO:0007669"/>
    <property type="project" value="UniProtKB-KW"/>
</dbReference>
<keyword evidence="7" id="KW-0479">Metal-binding</keyword>
<dbReference type="SMART" id="SM00220">
    <property type="entry name" value="S_TKc"/>
    <property type="match status" value="1"/>
</dbReference>
<feature type="compositionally biased region" description="Low complexity" evidence="8">
    <location>
        <begin position="693"/>
        <end position="710"/>
    </location>
</feature>
<dbReference type="SMART" id="SM01260">
    <property type="entry name" value="LANC_like"/>
    <property type="match status" value="1"/>
</dbReference>
<evidence type="ECO:0000256" key="3">
    <source>
        <dbReference type="ARBA" id="ARBA00022679"/>
    </source>
</evidence>
<keyword evidence="6" id="KW-0067">ATP-binding</keyword>
<keyword evidence="2 10" id="KW-0723">Serine/threonine-protein kinase</keyword>
<feature type="compositionally biased region" description="Low complexity" evidence="8">
    <location>
        <begin position="631"/>
        <end position="644"/>
    </location>
</feature>
<feature type="compositionally biased region" description="Low complexity" evidence="8">
    <location>
        <begin position="572"/>
        <end position="585"/>
    </location>
</feature>
<feature type="compositionally biased region" description="Pro residues" evidence="8">
    <location>
        <begin position="556"/>
        <end position="571"/>
    </location>
</feature>
<dbReference type="SUPFAM" id="SSF158745">
    <property type="entry name" value="LanC-like"/>
    <property type="match status" value="1"/>
</dbReference>
<sequence length="1156" mass="121385">MATSYRSITERCVDGEDPPWTLRSGATWCFLTPPHHARRPQGWKLHLSATTGSAPHVLERAVPVLVAHACAFKFAGTPRILAELTSVRAPRAQSGKFLTVYPADDDQLRELAATLHRATLGLTGPAILSDRRYRPGSLVHYRYGCFARPRELDDEGFYAGRLRSPDGTLVPDERNPWFSPPSWAPPPFAPPVRAASSRRRGDPVLLAGRYLVREAVRHSNRGGVYWAHDRLTGTDVLLKEARPHIGTGRGGGDARDALRHEADVLTRLAPLGVAPALHEVFEAAGHVFLAEDLIDGAPLHEWAAERAARHGGRLPVSPAWRLARDLTRLLGEVHTAGYVVRDFKPSNVMMTPDDVPVLVDLECAVRPGGRAYAAGTPGFTAPEHLAGPVGGAAASEGLDGPGRDSGDPPPAPGPEADCFSLGATLLHVTSGINPVLAADTPPARPAGDRLAALVEAAAPDCRALHALAPLVLGLTAGGPARWPLEKAAAFLRAEPGVGTEPVVPTAAERPGPAVVRSEPAAPTAAEPRPPVAPTAPELPEPAVLRSPELVVSATPEPRPPVASTAPEPPEPAAVRPEPAAPTAAEPRPPVASTAPEFPEPAVVRSLEPVVPAAAEPRPPVASTAPEPPEPAAVRSEPVAPAAAEPRPPVAPTAPEFPEPAVVRSPEPVVPAVSRPPEPVGPRTGGAVPAAVGTPCPTVTPTRDVPRTTTPAVTFTPTRVHRLLHDGLAHLAATLTPSGEYLWPPPRSLPYGDPCNVQLGAAGVLAVLDRAVRSGAYPGTGAVLRTAAHWLDERLTLPSRILPGLYFGRSGAVWALHDAARTLGDRALAGRAREYALRIPLDWHAPDVCHGLAGAGLAQLRLWRTTGDPRFADRASECADRLLGLTARPGARGVDWPLGPAHRAELAGSASYGFGHGVAGHAAFLLAVGRDLGRPELVDIAAAGGHALCAVAERDGDAARWPKGPGRTERMGLDFWCHGASGIGTLLVRLWRATGETAFREYAERAAVAVHRDRWRLGPGTCHGVAGNAHLLLDLADATGRERYRAWAAEAADCLYLRAARRDGRLLVPDETLREVHASYHVGLAGVLDFLLRLAHGGDRPWLLDTAGRGTTAALARTATPTTPTTPEGGERDGDRGSGAAGTAGDGRTDAGTGDVL</sequence>
<dbReference type="CDD" id="cd04791">
    <property type="entry name" value="LanC_SerThrkinase"/>
    <property type="match status" value="1"/>
</dbReference>
<dbReference type="PROSITE" id="PS50011">
    <property type="entry name" value="PROTEIN_KINASE_DOM"/>
    <property type="match status" value="1"/>
</dbReference>
<comment type="caution">
    <text evidence="10">The sequence shown here is derived from an EMBL/GenBank/DDBJ whole genome shotgun (WGS) entry which is preliminary data.</text>
</comment>
<dbReference type="GO" id="GO:0005524">
    <property type="term" value="F:ATP binding"/>
    <property type="evidence" value="ECO:0007669"/>
    <property type="project" value="UniProtKB-KW"/>
</dbReference>
<dbReference type="InterPro" id="IPR058053">
    <property type="entry name" value="RamC_C"/>
</dbReference>
<dbReference type="SUPFAM" id="SSF56112">
    <property type="entry name" value="Protein kinase-like (PK-like)"/>
    <property type="match status" value="1"/>
</dbReference>
<dbReference type="Pfam" id="PF25816">
    <property type="entry name" value="RamC_N"/>
    <property type="match status" value="1"/>
</dbReference>
<evidence type="ECO:0000259" key="9">
    <source>
        <dbReference type="PROSITE" id="PS50011"/>
    </source>
</evidence>
<dbReference type="InterPro" id="IPR000719">
    <property type="entry name" value="Prot_kinase_dom"/>
</dbReference>
<dbReference type="Pfam" id="PF05147">
    <property type="entry name" value="LANC_like"/>
    <property type="match status" value="1"/>
</dbReference>
<evidence type="ECO:0000256" key="7">
    <source>
        <dbReference type="PIRSR" id="PIRSR607822-1"/>
    </source>
</evidence>
<dbReference type="EMBL" id="JACHJF010000015">
    <property type="protein sequence ID" value="MBB5120981.1"/>
    <property type="molecule type" value="Genomic_DNA"/>
</dbReference>
<feature type="compositionally biased region" description="Low complexity" evidence="8">
    <location>
        <begin position="613"/>
        <end position="624"/>
    </location>
</feature>
<feature type="region of interest" description="Disordered" evidence="8">
    <location>
        <begin position="501"/>
        <end position="539"/>
    </location>
</feature>
<feature type="binding site" evidence="7">
    <location>
        <position position="1022"/>
    </location>
    <ligand>
        <name>Zn(2+)</name>
        <dbReference type="ChEBI" id="CHEBI:29105"/>
    </ligand>
</feature>
<dbReference type="PRINTS" id="PR01950">
    <property type="entry name" value="LANCSUPER"/>
</dbReference>
<keyword evidence="5 10" id="KW-0418">Kinase</keyword>
<evidence type="ECO:0000256" key="1">
    <source>
        <dbReference type="ARBA" id="ARBA00012513"/>
    </source>
</evidence>
<organism evidence="10 11">
    <name type="scientific">Streptomyces eurocidicus</name>
    <name type="common">Streptoverticillium eurocidicus</name>
    <dbReference type="NCBI Taxonomy" id="66423"/>
    <lineage>
        <taxon>Bacteria</taxon>
        <taxon>Bacillati</taxon>
        <taxon>Actinomycetota</taxon>
        <taxon>Actinomycetes</taxon>
        <taxon>Kitasatosporales</taxon>
        <taxon>Streptomycetaceae</taxon>
        <taxon>Streptomyces</taxon>
    </lineage>
</organism>
<keyword evidence="4" id="KW-0547">Nucleotide-binding</keyword>
<feature type="region of interest" description="Disordered" evidence="8">
    <location>
        <begin position="551"/>
        <end position="595"/>
    </location>
</feature>
<dbReference type="InterPro" id="IPR011009">
    <property type="entry name" value="Kinase-like_dom_sf"/>
</dbReference>
<keyword evidence="7" id="KW-0862">Zinc</keyword>
<evidence type="ECO:0000256" key="6">
    <source>
        <dbReference type="ARBA" id="ARBA00022840"/>
    </source>
</evidence>
<dbReference type="PANTHER" id="PTHR43289">
    <property type="entry name" value="MITOGEN-ACTIVATED PROTEIN KINASE KINASE KINASE 20-RELATED"/>
    <property type="match status" value="1"/>
</dbReference>
<dbReference type="EC" id="2.7.11.1" evidence="1"/>
<feature type="region of interest" description="Disordered" evidence="8">
    <location>
        <begin position="1112"/>
        <end position="1156"/>
    </location>
</feature>
<evidence type="ECO:0000256" key="4">
    <source>
        <dbReference type="ARBA" id="ARBA00022741"/>
    </source>
</evidence>
<evidence type="ECO:0000256" key="8">
    <source>
        <dbReference type="SAM" id="MobiDB-lite"/>
    </source>
</evidence>
<dbReference type="RefSeq" id="WP_244927101.1">
    <property type="nucleotide sequence ID" value="NZ_JACHJF010000015.1"/>
</dbReference>
<name>A0A7W8BCU0_STREU</name>
<feature type="region of interest" description="Disordered" evidence="8">
    <location>
        <begin position="613"/>
        <end position="710"/>
    </location>
</feature>
<feature type="compositionally biased region" description="Pro residues" evidence="8">
    <location>
        <begin position="527"/>
        <end position="539"/>
    </location>
</feature>
<accession>A0A7W8BCU0</accession>
<evidence type="ECO:0000256" key="5">
    <source>
        <dbReference type="ARBA" id="ARBA00022777"/>
    </source>
</evidence>
<dbReference type="GO" id="GO:0031179">
    <property type="term" value="P:peptide modification"/>
    <property type="evidence" value="ECO:0007669"/>
    <property type="project" value="InterPro"/>
</dbReference>
<dbReference type="AlphaFoldDB" id="A0A7W8BCU0"/>
<feature type="compositionally biased region" description="Low complexity" evidence="8">
    <location>
        <begin position="1112"/>
        <end position="1127"/>
    </location>
</feature>
<evidence type="ECO:0000256" key="2">
    <source>
        <dbReference type="ARBA" id="ARBA00022527"/>
    </source>
</evidence>
<gene>
    <name evidence="10" type="ORF">FHS36_004432</name>
</gene>